<evidence type="ECO:0000313" key="6">
    <source>
        <dbReference type="Proteomes" id="UP000717696"/>
    </source>
</evidence>
<reference evidence="5" key="1">
    <citation type="journal article" date="2021" name="Nat. Commun.">
        <title>Genetic determinants of endophytism in the Arabidopsis root mycobiome.</title>
        <authorList>
            <person name="Mesny F."/>
            <person name="Miyauchi S."/>
            <person name="Thiergart T."/>
            <person name="Pickel B."/>
            <person name="Atanasova L."/>
            <person name="Karlsson M."/>
            <person name="Huettel B."/>
            <person name="Barry K.W."/>
            <person name="Haridas S."/>
            <person name="Chen C."/>
            <person name="Bauer D."/>
            <person name="Andreopoulos W."/>
            <person name="Pangilinan J."/>
            <person name="LaButti K."/>
            <person name="Riley R."/>
            <person name="Lipzen A."/>
            <person name="Clum A."/>
            <person name="Drula E."/>
            <person name="Henrissat B."/>
            <person name="Kohler A."/>
            <person name="Grigoriev I.V."/>
            <person name="Martin F.M."/>
            <person name="Hacquard S."/>
        </authorList>
    </citation>
    <scope>NUCLEOTIDE SEQUENCE</scope>
    <source>
        <strain evidence="5">MPI-CAGE-AT-0021</strain>
    </source>
</reference>
<dbReference type="PANTHER" id="PTHR24171:SF8">
    <property type="entry name" value="BRCA1-ASSOCIATED RING DOMAIN PROTEIN 1"/>
    <property type="match status" value="1"/>
</dbReference>
<dbReference type="OrthoDB" id="341259at2759"/>
<dbReference type="InterPro" id="IPR036770">
    <property type="entry name" value="Ankyrin_rpt-contain_sf"/>
</dbReference>
<feature type="repeat" description="ANK" evidence="3">
    <location>
        <begin position="50"/>
        <end position="82"/>
    </location>
</feature>
<name>A0A9P9J239_9HYPO</name>
<dbReference type="InterPro" id="IPR002110">
    <property type="entry name" value="Ankyrin_rpt"/>
</dbReference>
<dbReference type="PRINTS" id="PR01415">
    <property type="entry name" value="ANKYRIN"/>
</dbReference>
<dbReference type="SUPFAM" id="SSF48403">
    <property type="entry name" value="Ankyrin repeat"/>
    <property type="match status" value="1"/>
</dbReference>
<evidence type="ECO:0000313" key="5">
    <source>
        <dbReference type="EMBL" id="KAH7140476.1"/>
    </source>
</evidence>
<sequence>MLLPDLPVELLECISENLDSERAISAFSRANRRLHNLLTGYLYRHNARWCGSSALIWAARQGREETVRKALRWGADAQAASQLLLVAALQAASGGGHEKIVQLLIDKNADVNAQGGYYRSALQAASAGGHEKIVQLLIDSVAQLRISAD</sequence>
<evidence type="ECO:0000259" key="4">
    <source>
        <dbReference type="PROSITE" id="PS50181"/>
    </source>
</evidence>
<evidence type="ECO:0000256" key="3">
    <source>
        <dbReference type="PROSITE-ProRule" id="PRU00023"/>
    </source>
</evidence>
<dbReference type="GO" id="GO:0004842">
    <property type="term" value="F:ubiquitin-protein transferase activity"/>
    <property type="evidence" value="ECO:0007669"/>
    <property type="project" value="TreeGrafter"/>
</dbReference>
<dbReference type="PANTHER" id="PTHR24171">
    <property type="entry name" value="ANKYRIN REPEAT DOMAIN-CONTAINING PROTEIN 39-RELATED"/>
    <property type="match status" value="1"/>
</dbReference>
<gene>
    <name evidence="5" type="ORF">B0J13DRAFT_64690</name>
</gene>
<comment type="caution">
    <text evidence="5">The sequence shown here is derived from an EMBL/GenBank/DDBJ whole genome shotgun (WGS) entry which is preliminary data.</text>
</comment>
<dbReference type="PROSITE" id="PS50088">
    <property type="entry name" value="ANK_REPEAT"/>
    <property type="match status" value="2"/>
</dbReference>
<dbReference type="SMART" id="SM00248">
    <property type="entry name" value="ANK"/>
    <property type="match status" value="3"/>
</dbReference>
<evidence type="ECO:0000256" key="2">
    <source>
        <dbReference type="ARBA" id="ARBA00023043"/>
    </source>
</evidence>
<dbReference type="CDD" id="cd09917">
    <property type="entry name" value="F-box_SF"/>
    <property type="match status" value="1"/>
</dbReference>
<evidence type="ECO:0000256" key="1">
    <source>
        <dbReference type="ARBA" id="ARBA00022737"/>
    </source>
</evidence>
<keyword evidence="1" id="KW-0677">Repeat</keyword>
<dbReference type="Proteomes" id="UP000717696">
    <property type="component" value="Unassembled WGS sequence"/>
</dbReference>
<proteinExistence type="predicted"/>
<keyword evidence="6" id="KW-1185">Reference proteome</keyword>
<feature type="repeat" description="ANK" evidence="3">
    <location>
        <begin position="88"/>
        <end position="116"/>
    </location>
</feature>
<dbReference type="AlphaFoldDB" id="A0A9P9J239"/>
<dbReference type="Gene3D" id="1.25.40.20">
    <property type="entry name" value="Ankyrin repeat-containing domain"/>
    <property type="match status" value="1"/>
</dbReference>
<feature type="domain" description="F-box" evidence="4">
    <location>
        <begin position="1"/>
        <end position="46"/>
    </location>
</feature>
<dbReference type="PROSITE" id="PS50181">
    <property type="entry name" value="FBOX"/>
    <property type="match status" value="1"/>
</dbReference>
<organism evidence="5 6">
    <name type="scientific">Dactylonectria estremocensis</name>
    <dbReference type="NCBI Taxonomy" id="1079267"/>
    <lineage>
        <taxon>Eukaryota</taxon>
        <taxon>Fungi</taxon>
        <taxon>Dikarya</taxon>
        <taxon>Ascomycota</taxon>
        <taxon>Pezizomycotina</taxon>
        <taxon>Sordariomycetes</taxon>
        <taxon>Hypocreomycetidae</taxon>
        <taxon>Hypocreales</taxon>
        <taxon>Nectriaceae</taxon>
        <taxon>Dactylonectria</taxon>
    </lineage>
</organism>
<dbReference type="EMBL" id="JAGMUU010000013">
    <property type="protein sequence ID" value="KAH7140476.1"/>
    <property type="molecule type" value="Genomic_DNA"/>
</dbReference>
<dbReference type="InterPro" id="IPR001810">
    <property type="entry name" value="F-box_dom"/>
</dbReference>
<protein>
    <submittedName>
        <fullName evidence="5">Ankyrin repeat-containing domain protein</fullName>
    </submittedName>
</protein>
<dbReference type="Pfam" id="PF13637">
    <property type="entry name" value="Ank_4"/>
    <property type="match status" value="1"/>
</dbReference>
<dbReference type="GO" id="GO:0085020">
    <property type="term" value="P:protein K6-linked ubiquitination"/>
    <property type="evidence" value="ECO:0007669"/>
    <property type="project" value="TreeGrafter"/>
</dbReference>
<accession>A0A9P9J239</accession>
<keyword evidence="2 3" id="KW-0040">ANK repeat</keyword>